<dbReference type="AlphaFoldDB" id="A0A9N9HTM0"/>
<proteinExistence type="predicted"/>
<protein>
    <submittedName>
        <fullName evidence="1">8301_t:CDS:1</fullName>
    </submittedName>
</protein>
<dbReference type="EMBL" id="CAJVPQ010008215">
    <property type="protein sequence ID" value="CAG8704687.1"/>
    <property type="molecule type" value="Genomic_DNA"/>
</dbReference>
<keyword evidence="2" id="KW-1185">Reference proteome</keyword>
<sequence>MRITKNKTDGDEFVLKTLAHCDGWTLFFRCKSNCQTSMENDLRIETRRQRIEFNHSECAAQSPTPAKIVRG</sequence>
<accession>A0A9N9HTM0</accession>
<name>A0A9N9HTM0_9GLOM</name>
<comment type="caution">
    <text evidence="1">The sequence shown here is derived from an EMBL/GenBank/DDBJ whole genome shotgun (WGS) entry which is preliminary data.</text>
</comment>
<gene>
    <name evidence="1" type="ORF">FCALED_LOCUS13645</name>
</gene>
<reference evidence="1" key="1">
    <citation type="submission" date="2021-06" db="EMBL/GenBank/DDBJ databases">
        <authorList>
            <person name="Kallberg Y."/>
            <person name="Tangrot J."/>
            <person name="Rosling A."/>
        </authorList>
    </citation>
    <scope>NUCLEOTIDE SEQUENCE</scope>
    <source>
        <strain evidence="1">UK204</strain>
    </source>
</reference>
<evidence type="ECO:0000313" key="1">
    <source>
        <dbReference type="EMBL" id="CAG8704687.1"/>
    </source>
</evidence>
<evidence type="ECO:0000313" key="2">
    <source>
        <dbReference type="Proteomes" id="UP000789570"/>
    </source>
</evidence>
<organism evidence="1 2">
    <name type="scientific">Funneliformis caledonium</name>
    <dbReference type="NCBI Taxonomy" id="1117310"/>
    <lineage>
        <taxon>Eukaryota</taxon>
        <taxon>Fungi</taxon>
        <taxon>Fungi incertae sedis</taxon>
        <taxon>Mucoromycota</taxon>
        <taxon>Glomeromycotina</taxon>
        <taxon>Glomeromycetes</taxon>
        <taxon>Glomerales</taxon>
        <taxon>Glomeraceae</taxon>
        <taxon>Funneliformis</taxon>
    </lineage>
</organism>
<dbReference type="Proteomes" id="UP000789570">
    <property type="component" value="Unassembled WGS sequence"/>
</dbReference>